<dbReference type="InterPro" id="IPR046350">
    <property type="entry name" value="Cystatin_sf"/>
</dbReference>
<comment type="caution">
    <text evidence="1">The sequence shown here is derived from an EMBL/GenBank/DDBJ whole genome shotgun (WGS) entry which is preliminary data.</text>
</comment>
<name>A0A4U5LYS1_STECR</name>
<sequence length="90" mass="10423">MSNDLLNLIPLRVINPRSHAMTGTVYNFEMEVAQTTCLKRKVKHEQLQAKPCKLKKGGKKFLSKIEGYVKPWNKTEKVTIKDLHEVFVVR</sequence>
<organism evidence="1 2">
    <name type="scientific">Steinernema carpocapsae</name>
    <name type="common">Entomopathogenic nematode</name>
    <dbReference type="NCBI Taxonomy" id="34508"/>
    <lineage>
        <taxon>Eukaryota</taxon>
        <taxon>Metazoa</taxon>
        <taxon>Ecdysozoa</taxon>
        <taxon>Nematoda</taxon>
        <taxon>Chromadorea</taxon>
        <taxon>Rhabditida</taxon>
        <taxon>Tylenchina</taxon>
        <taxon>Panagrolaimomorpha</taxon>
        <taxon>Strongyloidoidea</taxon>
        <taxon>Steinernematidae</taxon>
        <taxon>Steinernema</taxon>
    </lineage>
</organism>
<dbReference type="AlphaFoldDB" id="A0A4U5LYS1"/>
<dbReference type="EMBL" id="AZBU02000011">
    <property type="protein sequence ID" value="TKR61454.1"/>
    <property type="molecule type" value="Genomic_DNA"/>
</dbReference>
<evidence type="ECO:0008006" key="3">
    <source>
        <dbReference type="Google" id="ProtNLM"/>
    </source>
</evidence>
<dbReference type="Gene3D" id="3.10.450.10">
    <property type="match status" value="1"/>
</dbReference>
<reference evidence="1 2" key="2">
    <citation type="journal article" date="2019" name="G3 (Bethesda)">
        <title>Hybrid Assembly of the Genome of the Entomopathogenic Nematode Steinernema carpocapsae Identifies the X-Chromosome.</title>
        <authorList>
            <person name="Serra L."/>
            <person name="Macchietto M."/>
            <person name="Macias-Munoz A."/>
            <person name="McGill C.J."/>
            <person name="Rodriguez I.M."/>
            <person name="Rodriguez B."/>
            <person name="Murad R."/>
            <person name="Mortazavi A."/>
        </authorList>
    </citation>
    <scope>NUCLEOTIDE SEQUENCE [LARGE SCALE GENOMIC DNA]</scope>
    <source>
        <strain evidence="1 2">ALL</strain>
    </source>
</reference>
<dbReference type="Proteomes" id="UP000298663">
    <property type="component" value="Unassembled WGS sequence"/>
</dbReference>
<protein>
    <recommendedName>
        <fullName evidence="3">Cystatin domain-containing protein</fullName>
    </recommendedName>
</protein>
<accession>A0A4U5LYS1</accession>
<proteinExistence type="predicted"/>
<gene>
    <name evidence="1" type="ORF">L596_028559</name>
</gene>
<evidence type="ECO:0000313" key="2">
    <source>
        <dbReference type="Proteomes" id="UP000298663"/>
    </source>
</evidence>
<evidence type="ECO:0000313" key="1">
    <source>
        <dbReference type="EMBL" id="TKR61454.1"/>
    </source>
</evidence>
<reference evidence="1 2" key="1">
    <citation type="journal article" date="2015" name="Genome Biol.">
        <title>Comparative genomics of Steinernema reveals deeply conserved gene regulatory networks.</title>
        <authorList>
            <person name="Dillman A.R."/>
            <person name="Macchietto M."/>
            <person name="Porter C.F."/>
            <person name="Rogers A."/>
            <person name="Williams B."/>
            <person name="Antoshechkin I."/>
            <person name="Lee M.M."/>
            <person name="Goodwin Z."/>
            <person name="Lu X."/>
            <person name="Lewis E.E."/>
            <person name="Goodrich-Blair H."/>
            <person name="Stock S.P."/>
            <person name="Adams B.J."/>
            <person name="Sternberg P.W."/>
            <person name="Mortazavi A."/>
        </authorList>
    </citation>
    <scope>NUCLEOTIDE SEQUENCE [LARGE SCALE GENOMIC DNA]</scope>
    <source>
        <strain evidence="1 2">ALL</strain>
    </source>
</reference>
<dbReference type="SUPFAM" id="SSF54403">
    <property type="entry name" value="Cystatin/monellin"/>
    <property type="match status" value="1"/>
</dbReference>
<keyword evidence="2" id="KW-1185">Reference proteome</keyword>